<name>A0ABV7L7S4_9PROT</name>
<keyword evidence="4" id="KW-1185">Reference proteome</keyword>
<feature type="region of interest" description="Disordered" evidence="1">
    <location>
        <begin position="274"/>
        <end position="301"/>
    </location>
</feature>
<accession>A0ABV7L7S4</accession>
<gene>
    <name evidence="3" type="ORF">ACFOGJ_25940</name>
</gene>
<dbReference type="InterPro" id="IPR034074">
    <property type="entry name" value="Y4bN_pept_dom"/>
</dbReference>
<evidence type="ECO:0000313" key="4">
    <source>
        <dbReference type="Proteomes" id="UP001595528"/>
    </source>
</evidence>
<proteinExistence type="predicted"/>
<dbReference type="EMBL" id="JBHRTR010000048">
    <property type="protein sequence ID" value="MFC3230716.1"/>
    <property type="molecule type" value="Genomic_DNA"/>
</dbReference>
<dbReference type="InterPro" id="IPR036852">
    <property type="entry name" value="Peptidase_S8/S53_dom_sf"/>
</dbReference>
<organism evidence="3 4">
    <name type="scientific">Marinibaculum pumilum</name>
    <dbReference type="NCBI Taxonomy" id="1766165"/>
    <lineage>
        <taxon>Bacteria</taxon>
        <taxon>Pseudomonadati</taxon>
        <taxon>Pseudomonadota</taxon>
        <taxon>Alphaproteobacteria</taxon>
        <taxon>Rhodospirillales</taxon>
        <taxon>Rhodospirillaceae</taxon>
        <taxon>Marinibaculum</taxon>
    </lineage>
</organism>
<dbReference type="Pfam" id="PF00082">
    <property type="entry name" value="Peptidase_S8"/>
    <property type="match status" value="1"/>
</dbReference>
<reference evidence="4" key="1">
    <citation type="journal article" date="2019" name="Int. J. Syst. Evol. Microbiol.">
        <title>The Global Catalogue of Microorganisms (GCM) 10K type strain sequencing project: providing services to taxonomists for standard genome sequencing and annotation.</title>
        <authorList>
            <consortium name="The Broad Institute Genomics Platform"/>
            <consortium name="The Broad Institute Genome Sequencing Center for Infectious Disease"/>
            <person name="Wu L."/>
            <person name="Ma J."/>
        </authorList>
    </citation>
    <scope>NUCLEOTIDE SEQUENCE [LARGE SCALE GENOMIC DNA]</scope>
    <source>
        <strain evidence="4">KCTC 42964</strain>
    </source>
</reference>
<dbReference type="Proteomes" id="UP001595528">
    <property type="component" value="Unassembled WGS sequence"/>
</dbReference>
<dbReference type="InterPro" id="IPR000209">
    <property type="entry name" value="Peptidase_S8/S53_dom"/>
</dbReference>
<evidence type="ECO:0000259" key="2">
    <source>
        <dbReference type="Pfam" id="PF00082"/>
    </source>
</evidence>
<dbReference type="CDD" id="cd04847">
    <property type="entry name" value="Peptidases_S8_Subtilisin_like_2"/>
    <property type="match status" value="1"/>
</dbReference>
<dbReference type="SUPFAM" id="SSF52743">
    <property type="entry name" value="Subtilisin-like"/>
    <property type="match status" value="1"/>
</dbReference>
<sequence>MPERPLLKLPDPEPFDPRPGPRGGGNLAKPQRGRQGARLALRFSRLMQVAGNPQELIGFRDDPASIAPERAIVFEVAGQLKDFYAQAQALGLEYLGDYEEEFAPSDDFYDTKKPEKAISGRIYLAMPDVRALQELLGLWRRYQGGENMPRGKSEWRELFSLLIDVRPWGPQDRVPPETIEFWQESLRYAPEAPVRFEIELWFHENADQRARAFARMAAEVERMGGTVVHHATIPEIRYDGALVDIPPDQGQNLIDHPDIALARVDEIMFLRPQSVARHPRKEEPEGEDVPPDADAAPLPAGDPIAALLDGLPIQNHVRLSGRLIVDDPDDLEASYPVNRREHGTEMASLIIHGDLTRGEPPLPRPLLVQPVMQPDGGNSEQTPPDRLLVDVIHRAVRRIKVGDGDEPATAPGVVLINLSLGDRWRPFARVMSPLGRLLDFLAHRYRVLFLVSAGNVLDRLVIPDYGTSREFEDADPEEREKAVLAALNANKSQRTLFSPAEAMNALTIGAAHKSAVFNGGLPANLIDPFTDECLPNMVSAMGLGYRKAVKPDLLLDGGRMPVRVVGSGGSITVAPVVTPARLFGVKAAAPDPRGSTRHEDFACGTSVATALATRGGHRIFDALMDGAGGSNHDDLPLEYQALALKALLVHGATWGPKGEMLDGFFQPQGSGQHVARRDDITRLLGFGVPDIERVLDCAENRATLVGFGKIAAESALLYRIPIPAGLDGQRAFRALTATLAWFTPINARHQGYRRAALDISPGTDEKYWIADKRAPCQPTDKTIVRGSLFHERRTGERAAVFVDNGELLLRVSCRATAGELKEEVPYALAISFEVGVETGVAVYEEVRARIAPQVGVGVGAP</sequence>
<evidence type="ECO:0000313" key="3">
    <source>
        <dbReference type="EMBL" id="MFC3230716.1"/>
    </source>
</evidence>
<feature type="compositionally biased region" description="Low complexity" evidence="1">
    <location>
        <begin position="292"/>
        <end position="301"/>
    </location>
</feature>
<feature type="region of interest" description="Disordered" evidence="1">
    <location>
        <begin position="1"/>
        <end position="33"/>
    </location>
</feature>
<comment type="caution">
    <text evidence="3">The sequence shown here is derived from an EMBL/GenBank/DDBJ whole genome shotgun (WGS) entry which is preliminary data.</text>
</comment>
<feature type="domain" description="Peptidase S8/S53" evidence="2">
    <location>
        <begin position="314"/>
        <end position="654"/>
    </location>
</feature>
<dbReference type="RefSeq" id="WP_379906147.1">
    <property type="nucleotide sequence ID" value="NZ_JBHRTR010000048.1"/>
</dbReference>
<evidence type="ECO:0000256" key="1">
    <source>
        <dbReference type="SAM" id="MobiDB-lite"/>
    </source>
</evidence>
<protein>
    <submittedName>
        <fullName evidence="3">S8 family peptidase</fullName>
    </submittedName>
</protein>
<dbReference type="Gene3D" id="3.40.50.200">
    <property type="entry name" value="Peptidase S8/S53 domain"/>
    <property type="match status" value="1"/>
</dbReference>